<dbReference type="GO" id="GO:0008270">
    <property type="term" value="F:zinc ion binding"/>
    <property type="evidence" value="ECO:0007669"/>
    <property type="project" value="UniProtKB-KW"/>
</dbReference>
<feature type="domain" description="B box-type" evidence="13">
    <location>
        <begin position="91"/>
        <end position="138"/>
    </location>
</feature>
<dbReference type="Gene3D" id="4.10.830.40">
    <property type="match status" value="1"/>
</dbReference>
<dbReference type="Gene3D" id="3.30.40.10">
    <property type="entry name" value="Zinc/RING finger domain, C3HC4 (zinc finger)"/>
    <property type="match status" value="1"/>
</dbReference>
<comment type="similarity">
    <text evidence="2">Belongs to the TRIM/RBCC family.</text>
</comment>
<evidence type="ECO:0000256" key="10">
    <source>
        <dbReference type="PROSITE-ProRule" id="PRU00504"/>
    </source>
</evidence>
<feature type="domain" description="RING-type" evidence="12">
    <location>
        <begin position="18"/>
        <end position="58"/>
    </location>
</feature>
<dbReference type="InterPro" id="IPR000315">
    <property type="entry name" value="Znf_B-box"/>
</dbReference>
<proteinExistence type="inferred from homology"/>
<dbReference type="EC" id="2.3.2.27" evidence="3"/>
<accession>A0A8K0ELU6</accession>
<dbReference type="PROSITE" id="PS50089">
    <property type="entry name" value="ZF_RING_2"/>
    <property type="match status" value="1"/>
</dbReference>
<reference evidence="14" key="1">
    <citation type="submission" date="2022-01" db="EMBL/GenBank/DDBJ databases">
        <authorList>
            <person name="Braso-Vives M."/>
        </authorList>
    </citation>
    <scope>NUCLEOTIDE SEQUENCE</scope>
</reference>
<evidence type="ECO:0000256" key="5">
    <source>
        <dbReference type="ARBA" id="ARBA00022723"/>
    </source>
</evidence>
<evidence type="ECO:0000256" key="4">
    <source>
        <dbReference type="ARBA" id="ARBA00022553"/>
    </source>
</evidence>
<keyword evidence="4" id="KW-0597">Phosphoprotein</keyword>
<evidence type="ECO:0000256" key="3">
    <source>
        <dbReference type="ARBA" id="ARBA00012483"/>
    </source>
</evidence>
<name>A0A8K0ELU6_BRALA</name>
<dbReference type="SMART" id="SM00336">
    <property type="entry name" value="BBOX"/>
    <property type="match status" value="2"/>
</dbReference>
<dbReference type="Gene3D" id="3.30.160.60">
    <property type="entry name" value="Classic Zinc Finger"/>
    <property type="match status" value="1"/>
</dbReference>
<comment type="catalytic activity">
    <reaction evidence="1">
        <text>S-ubiquitinyl-[E2 ubiquitin-conjugating enzyme]-L-cysteine + [acceptor protein]-L-lysine = [E2 ubiquitin-conjugating enzyme]-L-cysteine + N(6)-ubiquitinyl-[acceptor protein]-L-lysine.</text>
        <dbReference type="EC" id="2.3.2.27"/>
    </reaction>
</comment>
<dbReference type="OrthoDB" id="19092at2759"/>
<dbReference type="Pfam" id="PF01436">
    <property type="entry name" value="NHL"/>
    <property type="match status" value="2"/>
</dbReference>
<evidence type="ECO:0000313" key="15">
    <source>
        <dbReference type="Proteomes" id="UP000838412"/>
    </source>
</evidence>
<dbReference type="GO" id="GO:0061630">
    <property type="term" value="F:ubiquitin protein ligase activity"/>
    <property type="evidence" value="ECO:0007669"/>
    <property type="project" value="UniProtKB-EC"/>
</dbReference>
<dbReference type="PROSITE" id="PS51125">
    <property type="entry name" value="NHL"/>
    <property type="match status" value="2"/>
</dbReference>
<dbReference type="Gene3D" id="2.120.10.30">
    <property type="entry name" value="TolB, C-terminal domain"/>
    <property type="match status" value="2"/>
</dbReference>
<dbReference type="PROSITE" id="PS50119">
    <property type="entry name" value="ZF_BBOX"/>
    <property type="match status" value="2"/>
</dbReference>
<dbReference type="Proteomes" id="UP000838412">
    <property type="component" value="Chromosome 3"/>
</dbReference>
<dbReference type="InterPro" id="IPR047153">
    <property type="entry name" value="TRIM45/56/19-like"/>
</dbReference>
<feature type="repeat" description="NHL" evidence="10">
    <location>
        <begin position="439"/>
        <end position="479"/>
    </location>
</feature>
<keyword evidence="11" id="KW-0175">Coiled coil</keyword>
<dbReference type="InterPro" id="IPR013087">
    <property type="entry name" value="Znf_C2H2_type"/>
</dbReference>
<evidence type="ECO:0000256" key="7">
    <source>
        <dbReference type="ARBA" id="ARBA00022771"/>
    </source>
</evidence>
<keyword evidence="15" id="KW-1185">Reference proteome</keyword>
<dbReference type="InterPro" id="IPR027370">
    <property type="entry name" value="Znf-RING_euk"/>
</dbReference>
<dbReference type="GO" id="GO:0006513">
    <property type="term" value="P:protein monoubiquitination"/>
    <property type="evidence" value="ECO:0007669"/>
    <property type="project" value="TreeGrafter"/>
</dbReference>
<dbReference type="PANTHER" id="PTHR25462:SF229">
    <property type="entry name" value="TRANSCRIPTION INTERMEDIARY FACTOR 1-BETA"/>
    <property type="match status" value="1"/>
</dbReference>
<dbReference type="AlphaFoldDB" id="A0A8K0ELU6"/>
<dbReference type="EMBL" id="OV696688">
    <property type="protein sequence ID" value="CAH1256712.1"/>
    <property type="molecule type" value="Genomic_DNA"/>
</dbReference>
<protein>
    <recommendedName>
        <fullName evidence="3">RING-type E3 ubiquitin transferase</fullName>
        <ecNumber evidence="3">2.3.2.27</ecNumber>
    </recommendedName>
</protein>
<evidence type="ECO:0000259" key="12">
    <source>
        <dbReference type="PROSITE" id="PS50089"/>
    </source>
</evidence>
<dbReference type="SMART" id="SM00184">
    <property type="entry name" value="RING"/>
    <property type="match status" value="2"/>
</dbReference>
<dbReference type="FunFam" id="2.120.10.30:FF:000095">
    <property type="entry name" value="Uncharacterized protein"/>
    <property type="match status" value="1"/>
</dbReference>
<dbReference type="PROSITE" id="PS00518">
    <property type="entry name" value="ZF_RING_1"/>
    <property type="match status" value="1"/>
</dbReference>
<dbReference type="PROSITE" id="PS00028">
    <property type="entry name" value="ZINC_FINGER_C2H2_1"/>
    <property type="match status" value="1"/>
</dbReference>
<evidence type="ECO:0000256" key="9">
    <source>
        <dbReference type="PROSITE-ProRule" id="PRU00024"/>
    </source>
</evidence>
<keyword evidence="6" id="KW-0677">Repeat</keyword>
<keyword evidence="7 9" id="KW-0863">Zinc-finger</keyword>
<dbReference type="InterPro" id="IPR013083">
    <property type="entry name" value="Znf_RING/FYVE/PHD"/>
</dbReference>
<evidence type="ECO:0000256" key="1">
    <source>
        <dbReference type="ARBA" id="ARBA00000900"/>
    </source>
</evidence>
<dbReference type="PANTHER" id="PTHR25462">
    <property type="entry name" value="BONUS, ISOFORM C-RELATED"/>
    <property type="match status" value="1"/>
</dbReference>
<organism evidence="14 15">
    <name type="scientific">Branchiostoma lanceolatum</name>
    <name type="common">Common lancelet</name>
    <name type="synonym">Amphioxus lanceolatum</name>
    <dbReference type="NCBI Taxonomy" id="7740"/>
    <lineage>
        <taxon>Eukaryota</taxon>
        <taxon>Metazoa</taxon>
        <taxon>Chordata</taxon>
        <taxon>Cephalochordata</taxon>
        <taxon>Leptocardii</taxon>
        <taxon>Amphioxiformes</taxon>
        <taxon>Branchiostomatidae</taxon>
        <taxon>Branchiostoma</taxon>
    </lineage>
</organism>
<sequence length="479" mass="54450">MAAASLPLEEFDEKFLTCPVCEDIYDDPRVLPCLHTFCAKCLEKWRREKGQLTCPTCRHQVTLQGTGVSSLPPNFFINSLLDFRALHKSEKDHTQCQMCKSDAKVEGRCSDCDFLVCKNCIKVHNSIPALKDHYIITLHELKNPGSRPKYTRAQYCPRHTDQRMTFYCQPCAKLVCRDCTITEHRPGPNHDPHEVSEVAQKYKTDLQTLVAKTLDTADDLNKAKETVGQELTSITTNCQTLRNGIQDHFAQMRAKLNEEERKITEKLDKMEMTQKEPLVKEDKDLVENIKSTEDGLKFSTDILSRDPYGLAVQRDGRVIVANPDKHSILLFETDGTLVKQVGWEEEGEGQFKRPLFVCVDKEDNIIVSDKTNDCVQVFDKNMNFHHKFGKWGKQPQDMMGPMGVSADSRGNILLANIGGTDDLKHGKKLQVFRPDGTWISTISSDGDKLNRPHGVTVTEDGHVFVADTVDHCIRKYRYM</sequence>
<dbReference type="SUPFAM" id="SSF101898">
    <property type="entry name" value="NHL repeat"/>
    <property type="match status" value="1"/>
</dbReference>
<evidence type="ECO:0000256" key="6">
    <source>
        <dbReference type="ARBA" id="ARBA00022737"/>
    </source>
</evidence>
<evidence type="ECO:0000259" key="13">
    <source>
        <dbReference type="PROSITE" id="PS50119"/>
    </source>
</evidence>
<dbReference type="InterPro" id="IPR001258">
    <property type="entry name" value="NHL_repeat"/>
</dbReference>
<dbReference type="Pfam" id="PF00643">
    <property type="entry name" value="zf-B_box"/>
    <property type="match status" value="1"/>
</dbReference>
<dbReference type="SUPFAM" id="SSF57850">
    <property type="entry name" value="RING/U-box"/>
    <property type="match status" value="1"/>
</dbReference>
<keyword evidence="5" id="KW-0479">Metal-binding</keyword>
<evidence type="ECO:0000313" key="14">
    <source>
        <dbReference type="EMBL" id="CAH1256712.1"/>
    </source>
</evidence>
<evidence type="ECO:0000256" key="2">
    <source>
        <dbReference type="ARBA" id="ARBA00008518"/>
    </source>
</evidence>
<dbReference type="InterPro" id="IPR017907">
    <property type="entry name" value="Znf_RING_CS"/>
</dbReference>
<dbReference type="InterPro" id="IPR001841">
    <property type="entry name" value="Znf_RING"/>
</dbReference>
<evidence type="ECO:0000256" key="8">
    <source>
        <dbReference type="ARBA" id="ARBA00022833"/>
    </source>
</evidence>
<dbReference type="InterPro" id="IPR011042">
    <property type="entry name" value="6-blade_b-propeller_TolB-like"/>
</dbReference>
<keyword evidence="8" id="KW-0862">Zinc</keyword>
<feature type="coiled-coil region" evidence="11">
    <location>
        <begin position="249"/>
        <end position="276"/>
    </location>
</feature>
<evidence type="ECO:0000256" key="11">
    <source>
        <dbReference type="SAM" id="Coils"/>
    </source>
</evidence>
<gene>
    <name evidence="14" type="primary">TRIM2</name>
    <name evidence="14" type="ORF">BLAG_LOCUS14888</name>
</gene>
<dbReference type="Pfam" id="PF13445">
    <property type="entry name" value="zf-RING_UBOX"/>
    <property type="match status" value="1"/>
</dbReference>
<dbReference type="SUPFAM" id="SSF57845">
    <property type="entry name" value="B-box zinc-binding domain"/>
    <property type="match status" value="1"/>
</dbReference>
<feature type="repeat" description="NHL" evidence="10">
    <location>
        <begin position="338"/>
        <end position="381"/>
    </location>
</feature>
<feature type="domain" description="B box-type" evidence="13">
    <location>
        <begin position="151"/>
        <end position="195"/>
    </location>
</feature>
<dbReference type="CDD" id="cd05819">
    <property type="entry name" value="NHL"/>
    <property type="match status" value="1"/>
</dbReference>